<dbReference type="Proteomes" id="UP000326837">
    <property type="component" value="Chromosome"/>
</dbReference>
<dbReference type="Gene3D" id="3.30.700.10">
    <property type="entry name" value="Glycoprotein, Type 4 Pilin"/>
    <property type="match status" value="1"/>
</dbReference>
<dbReference type="PANTHER" id="PTHR30093">
    <property type="entry name" value="GENERAL SECRETION PATHWAY PROTEIN G"/>
    <property type="match status" value="1"/>
</dbReference>
<sequence>MSRCASVRKRGQRRLHVAAGFTLVELLVVIAIIGVLVALLLPAVQAAREAARRSTCQNNLKQIGLGLQMHHDAKGYFPTGAASGEGSMWSYGLLPFLEQSGAVSMSKVGEGAAGNFNWANSGPYDSTTIANDPASRNLLLCEMPFQVFRCPSAGLPENQADVSTQNWMVMKRSPASYIGSATGFLLDQNVTTPSMNSVYMSELDGVLFALSKISIKHVLDGTSNTMIVGEAVHDADGQAAITRREMDVGSRKDHWVIGSDDIDGTGGATAARDLSECLGSTAVPPNFQRGLLNTEVCAGGNASSADCQKFQLTFGSTHPGMTQIAHCDGSAAVVTDDVDPIVWRDLATRDSQTALPTTP</sequence>
<dbReference type="KEGG" id="lpav:PLANPX_0402"/>
<dbReference type="PROSITE" id="PS00409">
    <property type="entry name" value="PROKAR_NTER_METHYL"/>
    <property type="match status" value="1"/>
</dbReference>
<protein>
    <recommendedName>
        <fullName evidence="2">DUF1559 domain-containing protein</fullName>
    </recommendedName>
</protein>
<organism evidence="3 4">
    <name type="scientific">Lacipirellula parvula</name>
    <dbReference type="NCBI Taxonomy" id="2650471"/>
    <lineage>
        <taxon>Bacteria</taxon>
        <taxon>Pseudomonadati</taxon>
        <taxon>Planctomycetota</taxon>
        <taxon>Planctomycetia</taxon>
        <taxon>Pirellulales</taxon>
        <taxon>Lacipirellulaceae</taxon>
        <taxon>Lacipirellula</taxon>
    </lineage>
</organism>
<keyword evidence="4" id="KW-1185">Reference proteome</keyword>
<dbReference type="InterPro" id="IPR012902">
    <property type="entry name" value="N_methyl_site"/>
</dbReference>
<dbReference type="PANTHER" id="PTHR30093:SF2">
    <property type="entry name" value="TYPE II SECRETION SYSTEM PROTEIN H"/>
    <property type="match status" value="1"/>
</dbReference>
<feature type="transmembrane region" description="Helical" evidence="1">
    <location>
        <begin position="21"/>
        <end position="44"/>
    </location>
</feature>
<evidence type="ECO:0000256" key="1">
    <source>
        <dbReference type="SAM" id="Phobius"/>
    </source>
</evidence>
<dbReference type="InterPro" id="IPR045584">
    <property type="entry name" value="Pilin-like"/>
</dbReference>
<dbReference type="SUPFAM" id="SSF54523">
    <property type="entry name" value="Pili subunits"/>
    <property type="match status" value="1"/>
</dbReference>
<dbReference type="EMBL" id="AP021861">
    <property type="protein sequence ID" value="BBO30790.1"/>
    <property type="molecule type" value="Genomic_DNA"/>
</dbReference>
<evidence type="ECO:0000313" key="3">
    <source>
        <dbReference type="EMBL" id="BBO30790.1"/>
    </source>
</evidence>
<dbReference type="AlphaFoldDB" id="A0A5K7X2U6"/>
<dbReference type="InterPro" id="IPR011453">
    <property type="entry name" value="DUF1559"/>
</dbReference>
<feature type="domain" description="DUF1559" evidence="2">
    <location>
        <begin position="45"/>
        <end position="340"/>
    </location>
</feature>
<dbReference type="Pfam" id="PF07963">
    <property type="entry name" value="N_methyl"/>
    <property type="match status" value="1"/>
</dbReference>
<keyword evidence="1" id="KW-0472">Membrane</keyword>
<evidence type="ECO:0000259" key="2">
    <source>
        <dbReference type="Pfam" id="PF07596"/>
    </source>
</evidence>
<gene>
    <name evidence="3" type="ORF">PLANPX_0402</name>
</gene>
<evidence type="ECO:0000313" key="4">
    <source>
        <dbReference type="Proteomes" id="UP000326837"/>
    </source>
</evidence>
<dbReference type="RefSeq" id="WP_152097058.1">
    <property type="nucleotide sequence ID" value="NZ_AP021861.1"/>
</dbReference>
<dbReference type="Pfam" id="PF07596">
    <property type="entry name" value="SBP_bac_10"/>
    <property type="match status" value="1"/>
</dbReference>
<dbReference type="NCBIfam" id="TIGR02532">
    <property type="entry name" value="IV_pilin_GFxxxE"/>
    <property type="match status" value="1"/>
</dbReference>
<accession>A0A5K7X2U6</accession>
<keyword evidence="1" id="KW-1133">Transmembrane helix</keyword>
<proteinExistence type="predicted"/>
<name>A0A5K7X2U6_9BACT</name>
<keyword evidence="1" id="KW-0812">Transmembrane</keyword>
<reference evidence="4" key="1">
    <citation type="submission" date="2019-10" db="EMBL/GenBank/DDBJ databases">
        <title>Lacipirellula parvula gen. nov., sp. nov., representing a lineage of planctomycetes widespread in freshwater anoxic habitats, and description of the family Lacipirellulaceae.</title>
        <authorList>
            <person name="Dedysh S.N."/>
            <person name="Kulichevskaya I.S."/>
            <person name="Beletsky A.V."/>
            <person name="Rakitin A.L."/>
            <person name="Mardanov A.V."/>
            <person name="Ivanova A.A."/>
            <person name="Saltykova V.X."/>
            <person name="Rijpstra W.I.C."/>
            <person name="Sinninghe Damste J.S."/>
            <person name="Ravin N.V."/>
        </authorList>
    </citation>
    <scope>NUCLEOTIDE SEQUENCE [LARGE SCALE GENOMIC DNA]</scope>
    <source>
        <strain evidence="4">PX69</strain>
    </source>
</reference>